<dbReference type="Gene3D" id="3.40.50.1000">
    <property type="entry name" value="HAD superfamily/HAD-like"/>
    <property type="match status" value="1"/>
</dbReference>
<dbReference type="GO" id="GO:0000287">
    <property type="term" value="F:magnesium ion binding"/>
    <property type="evidence" value="ECO:0007669"/>
    <property type="project" value="TreeGrafter"/>
</dbReference>
<name>A0A1X6WNN6_9ENTE</name>
<keyword evidence="2" id="KW-1185">Reference proteome</keyword>
<evidence type="ECO:0000313" key="1">
    <source>
        <dbReference type="EMBL" id="SLM85941.1"/>
    </source>
</evidence>
<organism evidence="1 2">
    <name type="scientific">Vagococcus fluvialis bH819</name>
    <dbReference type="NCBI Taxonomy" id="1255619"/>
    <lineage>
        <taxon>Bacteria</taxon>
        <taxon>Bacillati</taxon>
        <taxon>Bacillota</taxon>
        <taxon>Bacilli</taxon>
        <taxon>Lactobacillales</taxon>
        <taxon>Enterococcaceae</taxon>
        <taxon>Vagococcus</taxon>
    </lineage>
</organism>
<dbReference type="InterPro" id="IPR023214">
    <property type="entry name" value="HAD_sf"/>
</dbReference>
<dbReference type="Pfam" id="PF08282">
    <property type="entry name" value="Hydrolase_3"/>
    <property type="match status" value="1"/>
</dbReference>
<dbReference type="Gene3D" id="3.30.1240.10">
    <property type="match status" value="1"/>
</dbReference>
<evidence type="ECO:0000313" key="2">
    <source>
        <dbReference type="Proteomes" id="UP000195918"/>
    </source>
</evidence>
<dbReference type="NCBIfam" id="TIGR01484">
    <property type="entry name" value="HAD-SF-IIB"/>
    <property type="match status" value="1"/>
</dbReference>
<proteinExistence type="predicted"/>
<dbReference type="SUPFAM" id="SSF56784">
    <property type="entry name" value="HAD-like"/>
    <property type="match status" value="1"/>
</dbReference>
<gene>
    <name evidence="1" type="ORF">FM121_07550</name>
</gene>
<dbReference type="PANTHER" id="PTHR10000">
    <property type="entry name" value="PHOSPHOSERINE PHOSPHATASE"/>
    <property type="match status" value="1"/>
</dbReference>
<accession>A0A1X6WNN6</accession>
<dbReference type="GO" id="GO:0005829">
    <property type="term" value="C:cytosol"/>
    <property type="evidence" value="ECO:0007669"/>
    <property type="project" value="TreeGrafter"/>
</dbReference>
<dbReference type="AlphaFoldDB" id="A0A1X6WNN6"/>
<dbReference type="InterPro" id="IPR006379">
    <property type="entry name" value="HAD-SF_hydro_IIB"/>
</dbReference>
<protein>
    <submittedName>
        <fullName evidence="1">Hypothetical hydrolase</fullName>
    </submittedName>
</protein>
<reference evidence="2" key="1">
    <citation type="submission" date="2017-02" db="EMBL/GenBank/DDBJ databases">
        <authorList>
            <person name="Dridi B."/>
        </authorList>
    </citation>
    <scope>NUCLEOTIDE SEQUENCE [LARGE SCALE GENOMIC DNA]</scope>
    <source>
        <strain evidence="2">bH819</strain>
    </source>
</reference>
<dbReference type="RefSeq" id="WP_179203819.1">
    <property type="nucleotide sequence ID" value="NZ_FWFD01000009.1"/>
</dbReference>
<dbReference type="InterPro" id="IPR036412">
    <property type="entry name" value="HAD-like_sf"/>
</dbReference>
<keyword evidence="1" id="KW-0378">Hydrolase</keyword>
<sequence length="239" mass="26987">MTVVFDLDGTTIFKGKKMSKDIEQAIAKLSKQRKIIFASARPIRDMLPVLPPSFHDFTLIGGNGAFIKNKGLITATSFSEKETTIILKLIEINQLDYMVDSSWDYSFRGDSNHPLFLGVDPLKTAKNKELSSLYPIIKAVLFTTEPQIIQQLKKLQITIYLHGSEQLIDLSPKEISKWTAFKSLYFNEPFIMFGNDANDLPMFEHASKSYIIGNTIENTFKGISITEESVARTITSLCY</sequence>
<dbReference type="GO" id="GO:0016791">
    <property type="term" value="F:phosphatase activity"/>
    <property type="evidence" value="ECO:0007669"/>
    <property type="project" value="TreeGrafter"/>
</dbReference>
<dbReference type="Proteomes" id="UP000195918">
    <property type="component" value="Unassembled WGS sequence"/>
</dbReference>
<dbReference type="EMBL" id="FWFD01000009">
    <property type="protein sequence ID" value="SLM85941.1"/>
    <property type="molecule type" value="Genomic_DNA"/>
</dbReference>
<dbReference type="PANTHER" id="PTHR10000:SF53">
    <property type="entry name" value="5-AMINO-6-(5-PHOSPHO-D-RIBITYLAMINO)URACIL PHOSPHATASE YBJI-RELATED"/>
    <property type="match status" value="1"/>
</dbReference>